<evidence type="ECO:0000313" key="2">
    <source>
        <dbReference type="Proteomes" id="UP001185331"/>
    </source>
</evidence>
<comment type="caution">
    <text evidence="1">The sequence shown here is derived from an EMBL/GenBank/DDBJ whole genome shotgun (WGS) entry which is preliminary data.</text>
</comment>
<organism evidence="1 2">
    <name type="scientific">Deinococcus soli</name>
    <name type="common">ex Cha et al. 2016</name>
    <dbReference type="NCBI Taxonomy" id="1309411"/>
    <lineage>
        <taxon>Bacteria</taxon>
        <taxon>Thermotogati</taxon>
        <taxon>Deinococcota</taxon>
        <taxon>Deinococci</taxon>
        <taxon>Deinococcales</taxon>
        <taxon>Deinococcaceae</taxon>
        <taxon>Deinococcus</taxon>
    </lineage>
</organism>
<dbReference type="SUPFAM" id="SSF89095">
    <property type="entry name" value="GatB/YqeY motif"/>
    <property type="match status" value="1"/>
</dbReference>
<accession>A0AAE4BLR9</accession>
<gene>
    <name evidence="1" type="ORF">J2Y00_001863</name>
</gene>
<evidence type="ECO:0000313" key="1">
    <source>
        <dbReference type="EMBL" id="MDR6218300.1"/>
    </source>
</evidence>
<dbReference type="EMBL" id="JAVDQK010000004">
    <property type="protein sequence ID" value="MDR6218300.1"/>
    <property type="molecule type" value="Genomic_DNA"/>
</dbReference>
<dbReference type="Proteomes" id="UP001185331">
    <property type="component" value="Unassembled WGS sequence"/>
</dbReference>
<proteinExistence type="predicted"/>
<dbReference type="AlphaFoldDB" id="A0AAE4BLR9"/>
<dbReference type="GO" id="GO:0016884">
    <property type="term" value="F:carbon-nitrogen ligase activity, with glutamine as amido-N-donor"/>
    <property type="evidence" value="ECO:0007669"/>
    <property type="project" value="InterPro"/>
</dbReference>
<name>A0AAE4BLR9_9DEIO</name>
<reference evidence="1" key="1">
    <citation type="submission" date="2023-07" db="EMBL/GenBank/DDBJ databases">
        <title>Sorghum-associated microbial communities from plants grown in Nebraska, USA.</title>
        <authorList>
            <person name="Schachtman D."/>
        </authorList>
    </citation>
    <scope>NUCLEOTIDE SEQUENCE</scope>
    <source>
        <strain evidence="1">BE330</strain>
    </source>
</reference>
<sequence length="157" mass="16728">MSLTDTIKQQLITARKTGQVIPRTVLSTALGRIENAGKQTGAVLNDALAFEQLKGMLGEIDLGLTQRRQAQRDLGTLLDERALITSIMAAYTPLSDDELRSAVNHAVHGGAKNIGAIMTSVRAHFGARFDNNRDGARASTLARVALAEQAPPAVQLA</sequence>
<dbReference type="InterPro" id="IPR003789">
    <property type="entry name" value="Asn/Gln_tRNA_amidoTrase-B-like"/>
</dbReference>
<protein>
    <submittedName>
        <fullName evidence="1">Uncharacterized protein YqeY</fullName>
    </submittedName>
</protein>
<dbReference type="RefSeq" id="WP_309854665.1">
    <property type="nucleotide sequence ID" value="NZ_JAVDQJ010000005.1"/>
</dbReference>